<accession>A0A8J2LP46</accession>
<protein>
    <submittedName>
        <fullName evidence="1">Uncharacterized protein</fullName>
    </submittedName>
</protein>
<sequence>MLCNRSQSRKYDWFPLVDLGSKYLNKNQIINVVDFAKQHISVVHGKPLHDYSNYLDWEFPIHSLINDQDPLPHERNISVAKSKA</sequence>
<comment type="caution">
    <text evidence="1">The sequence shown here is derived from an EMBL/GenBank/DDBJ whole genome shotgun (WGS) entry which is preliminary data.</text>
</comment>
<evidence type="ECO:0000313" key="2">
    <source>
        <dbReference type="Proteomes" id="UP000708208"/>
    </source>
</evidence>
<reference evidence="1" key="1">
    <citation type="submission" date="2021-06" db="EMBL/GenBank/DDBJ databases">
        <authorList>
            <person name="Hodson N. C."/>
            <person name="Mongue J. A."/>
            <person name="Jaron S. K."/>
        </authorList>
    </citation>
    <scope>NUCLEOTIDE SEQUENCE</scope>
</reference>
<proteinExistence type="predicted"/>
<organism evidence="1 2">
    <name type="scientific">Allacma fusca</name>
    <dbReference type="NCBI Taxonomy" id="39272"/>
    <lineage>
        <taxon>Eukaryota</taxon>
        <taxon>Metazoa</taxon>
        <taxon>Ecdysozoa</taxon>
        <taxon>Arthropoda</taxon>
        <taxon>Hexapoda</taxon>
        <taxon>Collembola</taxon>
        <taxon>Symphypleona</taxon>
        <taxon>Sminthuridae</taxon>
        <taxon>Allacma</taxon>
    </lineage>
</organism>
<dbReference type="Proteomes" id="UP000708208">
    <property type="component" value="Unassembled WGS sequence"/>
</dbReference>
<name>A0A8J2LP46_9HEXA</name>
<keyword evidence="2" id="KW-1185">Reference proteome</keyword>
<evidence type="ECO:0000313" key="1">
    <source>
        <dbReference type="EMBL" id="CAG7826714.1"/>
    </source>
</evidence>
<gene>
    <name evidence="1" type="ORF">AFUS01_LOCUS36755</name>
</gene>
<dbReference type="EMBL" id="CAJVCH010540867">
    <property type="protein sequence ID" value="CAG7826714.1"/>
    <property type="molecule type" value="Genomic_DNA"/>
</dbReference>
<dbReference type="AlphaFoldDB" id="A0A8J2LP46"/>